<feature type="domain" description="RNA polymerase sigma-70" evidence="8">
    <location>
        <begin position="51"/>
        <end position="64"/>
    </location>
</feature>
<dbReference type="Proteomes" id="UP000199701">
    <property type="component" value="Unassembled WGS sequence"/>
</dbReference>
<organism evidence="9 10">
    <name type="scientific">[Clostridium] fimetarium</name>
    <dbReference type="NCBI Taxonomy" id="99656"/>
    <lineage>
        <taxon>Bacteria</taxon>
        <taxon>Bacillati</taxon>
        <taxon>Bacillota</taxon>
        <taxon>Clostridia</taxon>
        <taxon>Lachnospirales</taxon>
        <taxon>Lachnospiraceae</taxon>
    </lineage>
</organism>
<evidence type="ECO:0000256" key="6">
    <source>
        <dbReference type="ARBA" id="ARBA00023163"/>
    </source>
</evidence>
<dbReference type="InterPro" id="IPR013325">
    <property type="entry name" value="RNA_pol_sigma_r2"/>
</dbReference>
<evidence type="ECO:0000313" key="10">
    <source>
        <dbReference type="Proteomes" id="UP000199701"/>
    </source>
</evidence>
<dbReference type="InterPro" id="IPR016371">
    <property type="entry name" value="RNA_pol_sigma-H_factor"/>
</dbReference>
<dbReference type="InterPro" id="IPR000943">
    <property type="entry name" value="RNA_pol_sigma70"/>
</dbReference>
<dbReference type="AlphaFoldDB" id="A0A1I0NKH0"/>
<keyword evidence="3" id="KW-0805">Transcription regulation</keyword>
<gene>
    <name evidence="9" type="ORF">SAMN05421659_103179</name>
</gene>
<dbReference type="STRING" id="99656.SAMN05421659_103179"/>
<protein>
    <recommendedName>
        <fullName evidence="2">RNA polymerase sigma factor SigS</fullName>
    </recommendedName>
</protein>
<dbReference type="Gene3D" id="1.20.120.1810">
    <property type="match status" value="1"/>
</dbReference>
<dbReference type="NCBIfam" id="NF006148">
    <property type="entry name" value="PRK08295.1-5"/>
    <property type="match status" value="1"/>
</dbReference>
<dbReference type="PANTHER" id="PTHR30385:SF1">
    <property type="entry name" value="RNA POLYMERASE SIGMA-H FACTOR"/>
    <property type="match status" value="1"/>
</dbReference>
<dbReference type="Pfam" id="PF04542">
    <property type="entry name" value="Sigma70_r2"/>
    <property type="match status" value="1"/>
</dbReference>
<dbReference type="OrthoDB" id="9783788at2"/>
<keyword evidence="4" id="KW-0731">Sigma factor</keyword>
<evidence type="ECO:0000256" key="5">
    <source>
        <dbReference type="ARBA" id="ARBA00023125"/>
    </source>
</evidence>
<accession>A0A1I0NKH0</accession>
<comment type="function">
    <text evidence="7">Sigma factors are initiation factors that promote the attachment of RNA polymerase to specific initiation sites and are then released. Sigma-S contributes to the protection against external stress, thus playing a role in cellular fitness and survival.</text>
</comment>
<evidence type="ECO:0000313" key="9">
    <source>
        <dbReference type="EMBL" id="SEW01903.1"/>
    </source>
</evidence>
<reference evidence="9 10" key="1">
    <citation type="submission" date="2016-10" db="EMBL/GenBank/DDBJ databases">
        <authorList>
            <person name="de Groot N.N."/>
        </authorList>
    </citation>
    <scope>NUCLEOTIDE SEQUENCE [LARGE SCALE GENOMIC DNA]</scope>
    <source>
        <strain evidence="9 10">DSM 9179</strain>
    </source>
</reference>
<dbReference type="RefSeq" id="WP_092451329.1">
    <property type="nucleotide sequence ID" value="NZ_FOJI01000003.1"/>
</dbReference>
<dbReference type="PIRSF" id="PIRSF002939">
    <property type="entry name" value="RNA_polymerase_sigma-H_factor"/>
    <property type="match status" value="1"/>
</dbReference>
<dbReference type="InterPro" id="IPR007627">
    <property type="entry name" value="RNA_pol_sigma70_r2"/>
</dbReference>
<dbReference type="InterPro" id="IPR014284">
    <property type="entry name" value="RNA_pol_sigma-70_dom"/>
</dbReference>
<dbReference type="GO" id="GO:0016987">
    <property type="term" value="F:sigma factor activity"/>
    <property type="evidence" value="ECO:0007669"/>
    <property type="project" value="UniProtKB-KW"/>
</dbReference>
<dbReference type="SUPFAM" id="SSF46894">
    <property type="entry name" value="C-terminal effector domain of the bipartite response regulators"/>
    <property type="match status" value="1"/>
</dbReference>
<dbReference type="EMBL" id="FOJI01000003">
    <property type="protein sequence ID" value="SEW01903.1"/>
    <property type="molecule type" value="Genomic_DNA"/>
</dbReference>
<evidence type="ECO:0000259" key="8">
    <source>
        <dbReference type="PROSITE" id="PS00715"/>
    </source>
</evidence>
<dbReference type="InterPro" id="IPR036388">
    <property type="entry name" value="WH-like_DNA-bd_sf"/>
</dbReference>
<dbReference type="GO" id="GO:0006352">
    <property type="term" value="P:DNA-templated transcription initiation"/>
    <property type="evidence" value="ECO:0007669"/>
    <property type="project" value="InterPro"/>
</dbReference>
<keyword evidence="10" id="KW-1185">Reference proteome</keyword>
<proteinExistence type="inferred from homology"/>
<keyword evidence="6" id="KW-0804">Transcription</keyword>
<dbReference type="InterPro" id="IPR016032">
    <property type="entry name" value="Sig_transdc_resp-reg_C-effctor"/>
</dbReference>
<comment type="similarity">
    <text evidence="1">Belongs to the sigma-70 factor family.</text>
</comment>
<evidence type="ECO:0000256" key="7">
    <source>
        <dbReference type="ARBA" id="ARBA00024701"/>
    </source>
</evidence>
<evidence type="ECO:0000256" key="1">
    <source>
        <dbReference type="ARBA" id="ARBA00007788"/>
    </source>
</evidence>
<sequence>MRTYEDYSDEELIELYKEGNEIAIDYLFNKYKNLVRKKAKAMFIVGGDNDDLIQEGMIGLYKAIRDYNELKDASFRTFASMCINRQMCTAVTTSNRKKHSPLNGYISLDMPVQSEKAEESTKLSDMLYSAVEQNPEEIFIDKESTDFIESKIGNSLSSYEKKVLLLQMEGLDYIKIANKLGKTPKSVDNALQRIRNKLSEIV</sequence>
<dbReference type="SUPFAM" id="SSF88946">
    <property type="entry name" value="Sigma2 domain of RNA polymerase sigma factors"/>
    <property type="match status" value="1"/>
</dbReference>
<dbReference type="Pfam" id="PF08281">
    <property type="entry name" value="Sigma70_r4_2"/>
    <property type="match status" value="1"/>
</dbReference>
<evidence type="ECO:0000256" key="3">
    <source>
        <dbReference type="ARBA" id="ARBA00023015"/>
    </source>
</evidence>
<name>A0A1I0NKH0_9FIRM</name>
<keyword evidence="5" id="KW-0238">DNA-binding</keyword>
<dbReference type="Gene3D" id="1.10.10.10">
    <property type="entry name" value="Winged helix-like DNA-binding domain superfamily/Winged helix DNA-binding domain"/>
    <property type="match status" value="1"/>
</dbReference>
<evidence type="ECO:0000256" key="2">
    <source>
        <dbReference type="ARBA" id="ARBA00021245"/>
    </source>
</evidence>
<dbReference type="GO" id="GO:0003677">
    <property type="term" value="F:DNA binding"/>
    <property type="evidence" value="ECO:0007669"/>
    <property type="project" value="UniProtKB-KW"/>
</dbReference>
<dbReference type="NCBIfam" id="TIGR02937">
    <property type="entry name" value="sigma70-ECF"/>
    <property type="match status" value="1"/>
</dbReference>
<evidence type="ECO:0000256" key="4">
    <source>
        <dbReference type="ARBA" id="ARBA00023082"/>
    </source>
</evidence>
<dbReference type="PROSITE" id="PS00715">
    <property type="entry name" value="SIGMA70_1"/>
    <property type="match status" value="1"/>
</dbReference>
<dbReference type="PANTHER" id="PTHR30385">
    <property type="entry name" value="SIGMA FACTOR F FLAGELLAR"/>
    <property type="match status" value="1"/>
</dbReference>
<dbReference type="InterPro" id="IPR013249">
    <property type="entry name" value="RNA_pol_sigma70_r4_t2"/>
</dbReference>